<keyword evidence="3" id="KW-1185">Reference proteome</keyword>
<dbReference type="EMBL" id="JAUSZS010000004">
    <property type="protein sequence ID" value="MDQ0934159.1"/>
    <property type="molecule type" value="Genomic_DNA"/>
</dbReference>
<sequence length="298" mass="32797">MYEHNINPPSNESTAQRQDAIDISDFVFAATGARVRRLTMPDGTHWFPAVDVCKELGYTTPRKALLDHVPEEQRDILETVTGSHCLSIPAGREWRRDMSVVSLQGLILLVNGCTKPEAEPFKTWVSEVIATIQRDGSYSLEPAPLQPAPTGGTAYVMPQQVADALVALEQRSIRTDDLLRQINDSQKVMVDVLRDIAQTLRRPNDRTRSVQAPELTPEQLLTNWKSRNLAVTEDVHTVAAHLAPALLHGGADYSVEEIAVCTGLTPDRVGNALELPTEHGCVRQVGRAPDGAPFYVLP</sequence>
<dbReference type="PROSITE" id="PS51750">
    <property type="entry name" value="BRO_N"/>
    <property type="match status" value="1"/>
</dbReference>
<protein>
    <submittedName>
        <fullName evidence="2">Prophage antirepressor-like protein</fullName>
    </submittedName>
</protein>
<feature type="domain" description="Bro-N" evidence="1">
    <location>
        <begin position="20"/>
        <end position="136"/>
    </location>
</feature>
<dbReference type="RefSeq" id="WP_307627808.1">
    <property type="nucleotide sequence ID" value="NZ_JAUSZS010000004.1"/>
</dbReference>
<evidence type="ECO:0000259" key="1">
    <source>
        <dbReference type="PROSITE" id="PS51750"/>
    </source>
</evidence>
<dbReference type="Proteomes" id="UP001223072">
    <property type="component" value="Unassembled WGS sequence"/>
</dbReference>
<dbReference type="SMART" id="SM01040">
    <property type="entry name" value="Bro-N"/>
    <property type="match status" value="1"/>
</dbReference>
<evidence type="ECO:0000313" key="2">
    <source>
        <dbReference type="EMBL" id="MDQ0934159.1"/>
    </source>
</evidence>
<name>A0ABU0RQB1_9ACTN</name>
<proteinExistence type="predicted"/>
<accession>A0ABU0RQB1</accession>
<gene>
    <name evidence="2" type="ORF">QFZ49_004099</name>
</gene>
<dbReference type="PANTHER" id="PTHR36180:SF2">
    <property type="entry name" value="BRO FAMILY PROTEIN"/>
    <property type="match status" value="1"/>
</dbReference>
<reference evidence="2 3" key="1">
    <citation type="submission" date="2023-07" db="EMBL/GenBank/DDBJ databases">
        <title>Comparative genomics of wheat-associated soil bacteria to identify genetic determinants of phenazine resistance.</title>
        <authorList>
            <person name="Mouncey N."/>
        </authorList>
    </citation>
    <scope>NUCLEOTIDE SEQUENCE [LARGE SCALE GENOMIC DNA]</scope>
    <source>
        <strain evidence="2 3">W2I16</strain>
    </source>
</reference>
<dbReference type="Pfam" id="PF02498">
    <property type="entry name" value="Bro-N"/>
    <property type="match status" value="1"/>
</dbReference>
<evidence type="ECO:0000313" key="3">
    <source>
        <dbReference type="Proteomes" id="UP001223072"/>
    </source>
</evidence>
<organism evidence="2 3">
    <name type="scientific">Streptomyces turgidiscabies</name>
    <dbReference type="NCBI Taxonomy" id="85558"/>
    <lineage>
        <taxon>Bacteria</taxon>
        <taxon>Bacillati</taxon>
        <taxon>Actinomycetota</taxon>
        <taxon>Actinomycetes</taxon>
        <taxon>Kitasatosporales</taxon>
        <taxon>Streptomycetaceae</taxon>
        <taxon>Streptomyces</taxon>
    </lineage>
</organism>
<comment type="caution">
    <text evidence="2">The sequence shown here is derived from an EMBL/GenBank/DDBJ whole genome shotgun (WGS) entry which is preliminary data.</text>
</comment>
<dbReference type="PANTHER" id="PTHR36180">
    <property type="entry name" value="DNA-BINDING PROTEIN-RELATED-RELATED"/>
    <property type="match status" value="1"/>
</dbReference>
<dbReference type="InterPro" id="IPR003497">
    <property type="entry name" value="BRO_N_domain"/>
</dbReference>